<comment type="caution">
    <text evidence="2">The sequence shown here is derived from an EMBL/GenBank/DDBJ whole genome shotgun (WGS) entry which is preliminary data.</text>
</comment>
<sequence length="209" mass="22297">MSDKPEFTLRTATADDVPGVARVLSRAFFDDPLFAWLFPDPHTRMAKSARWWAAVAGFSFVPAGTVTVAVSGGVRPAVRGAAVWVPPGVSLPSGAGLLRTMPHTLGMLPLSRLPELAAFMADVQKAAPEEPHWYLETLAVDPVAQGSGIGSALLRSGLVRADIDRAPVYLETTEPSNLVFYERFGFKAAGGVAEEGRPAFHGMIRQPGD</sequence>
<dbReference type="Gene3D" id="3.40.630.30">
    <property type="match status" value="1"/>
</dbReference>
<organism evidence="2 3">
    <name type="scientific">Nocardiopsis suaedae</name>
    <dbReference type="NCBI Taxonomy" id="3018444"/>
    <lineage>
        <taxon>Bacteria</taxon>
        <taxon>Bacillati</taxon>
        <taxon>Actinomycetota</taxon>
        <taxon>Actinomycetes</taxon>
        <taxon>Streptosporangiales</taxon>
        <taxon>Nocardiopsidaceae</taxon>
        <taxon>Nocardiopsis</taxon>
    </lineage>
</organism>
<evidence type="ECO:0000313" key="3">
    <source>
        <dbReference type="Proteomes" id="UP001165685"/>
    </source>
</evidence>
<reference evidence="2" key="1">
    <citation type="submission" date="2023-01" db="EMBL/GenBank/DDBJ databases">
        <title>Draft genome sequence of Nocardiopsis sp. LSu2-4 isolated from halophytes.</title>
        <authorList>
            <person name="Duangmal K."/>
            <person name="Chantavorakit T."/>
        </authorList>
    </citation>
    <scope>NUCLEOTIDE SEQUENCE</scope>
    <source>
        <strain evidence="2">LSu2-4</strain>
    </source>
</reference>
<name>A0ABT4TTX7_9ACTN</name>
<dbReference type="SUPFAM" id="SSF55729">
    <property type="entry name" value="Acyl-CoA N-acyltransferases (Nat)"/>
    <property type="match status" value="1"/>
</dbReference>
<accession>A0ABT4TTX7</accession>
<dbReference type="PANTHER" id="PTHR42791">
    <property type="entry name" value="GNAT FAMILY ACETYLTRANSFERASE"/>
    <property type="match status" value="1"/>
</dbReference>
<dbReference type="Pfam" id="PF13508">
    <property type="entry name" value="Acetyltransf_7"/>
    <property type="match status" value="1"/>
</dbReference>
<dbReference type="PROSITE" id="PS51186">
    <property type="entry name" value="GNAT"/>
    <property type="match status" value="1"/>
</dbReference>
<feature type="domain" description="N-acetyltransferase" evidence="1">
    <location>
        <begin position="7"/>
        <end position="209"/>
    </location>
</feature>
<proteinExistence type="predicted"/>
<evidence type="ECO:0000313" key="2">
    <source>
        <dbReference type="EMBL" id="MDA2808156.1"/>
    </source>
</evidence>
<dbReference type="RefSeq" id="WP_270680770.1">
    <property type="nucleotide sequence ID" value="NZ_JAQFWP010000073.1"/>
</dbReference>
<evidence type="ECO:0000259" key="1">
    <source>
        <dbReference type="PROSITE" id="PS51186"/>
    </source>
</evidence>
<protein>
    <submittedName>
        <fullName evidence="2">GNAT family N-acetyltransferase</fullName>
    </submittedName>
</protein>
<dbReference type="InterPro" id="IPR052523">
    <property type="entry name" value="Trichothecene_AcTrans"/>
</dbReference>
<dbReference type="PANTHER" id="PTHR42791:SF1">
    <property type="entry name" value="N-ACETYLTRANSFERASE DOMAIN-CONTAINING PROTEIN"/>
    <property type="match status" value="1"/>
</dbReference>
<dbReference type="InterPro" id="IPR016181">
    <property type="entry name" value="Acyl_CoA_acyltransferase"/>
</dbReference>
<dbReference type="CDD" id="cd04301">
    <property type="entry name" value="NAT_SF"/>
    <property type="match status" value="1"/>
</dbReference>
<keyword evidence="3" id="KW-1185">Reference proteome</keyword>
<dbReference type="Proteomes" id="UP001165685">
    <property type="component" value="Unassembled WGS sequence"/>
</dbReference>
<gene>
    <name evidence="2" type="ORF">O4U47_26845</name>
</gene>
<dbReference type="EMBL" id="JAQFWP010000073">
    <property type="protein sequence ID" value="MDA2808156.1"/>
    <property type="molecule type" value="Genomic_DNA"/>
</dbReference>
<dbReference type="InterPro" id="IPR000182">
    <property type="entry name" value="GNAT_dom"/>
</dbReference>